<organism evidence="2 3">
    <name type="scientific">Botryotinia fuckeliana (strain T4)</name>
    <name type="common">Noble rot fungus</name>
    <name type="synonym">Botrytis cinerea</name>
    <dbReference type="NCBI Taxonomy" id="999810"/>
    <lineage>
        <taxon>Eukaryota</taxon>
        <taxon>Fungi</taxon>
        <taxon>Dikarya</taxon>
        <taxon>Ascomycota</taxon>
        <taxon>Pezizomycotina</taxon>
        <taxon>Leotiomycetes</taxon>
        <taxon>Helotiales</taxon>
        <taxon>Sclerotiniaceae</taxon>
        <taxon>Botrytis</taxon>
    </lineage>
</organism>
<dbReference type="InParanoid" id="G2XXH5"/>
<keyword evidence="1" id="KW-1133">Transmembrane helix</keyword>
<dbReference type="Proteomes" id="UP000008177">
    <property type="component" value="Unplaced contigs"/>
</dbReference>
<name>G2XXH5_BOTF4</name>
<dbReference type="EMBL" id="FQ790275">
    <property type="protein sequence ID" value="CCD45014.1"/>
    <property type="molecule type" value="Genomic_DNA"/>
</dbReference>
<gene>
    <name evidence="2" type="ORF">BofuT4_uP007310.1</name>
</gene>
<evidence type="ECO:0000313" key="3">
    <source>
        <dbReference type="Proteomes" id="UP000008177"/>
    </source>
</evidence>
<protein>
    <submittedName>
        <fullName evidence="2">Uncharacterized protein</fullName>
    </submittedName>
</protein>
<keyword evidence="1" id="KW-0472">Membrane</keyword>
<proteinExistence type="predicted"/>
<evidence type="ECO:0000313" key="2">
    <source>
        <dbReference type="EMBL" id="CCD45014.1"/>
    </source>
</evidence>
<sequence>MYQISQLVLEDDNDNDDDDDDDDDDVKFTILFSFFPFLLLMSRRKSVRRGFFLISLFLPKTPTIPFCLFVTWDRKSKGERRGFVTFDYFFL</sequence>
<evidence type="ECO:0000256" key="1">
    <source>
        <dbReference type="SAM" id="Phobius"/>
    </source>
</evidence>
<dbReference type="HOGENOM" id="CLU_2426739_0_0_1"/>
<feature type="transmembrane region" description="Helical" evidence="1">
    <location>
        <begin position="50"/>
        <end position="72"/>
    </location>
</feature>
<reference evidence="3" key="1">
    <citation type="journal article" date="2011" name="PLoS Genet.">
        <title>Genomic analysis of the necrotrophic fungal pathogens Sclerotinia sclerotiorum and Botrytis cinerea.</title>
        <authorList>
            <person name="Amselem J."/>
            <person name="Cuomo C.A."/>
            <person name="van Kan J.A."/>
            <person name="Viaud M."/>
            <person name="Benito E.P."/>
            <person name="Couloux A."/>
            <person name="Coutinho P.M."/>
            <person name="de Vries R.P."/>
            <person name="Dyer P.S."/>
            <person name="Fillinger S."/>
            <person name="Fournier E."/>
            <person name="Gout L."/>
            <person name="Hahn M."/>
            <person name="Kohn L."/>
            <person name="Lapalu N."/>
            <person name="Plummer K.M."/>
            <person name="Pradier J.M."/>
            <person name="Quevillon E."/>
            <person name="Sharon A."/>
            <person name="Simon A."/>
            <person name="ten Have A."/>
            <person name="Tudzynski B."/>
            <person name="Tudzynski P."/>
            <person name="Wincker P."/>
            <person name="Andrew M."/>
            <person name="Anthouard V."/>
            <person name="Beever R.E."/>
            <person name="Beffa R."/>
            <person name="Benoit I."/>
            <person name="Bouzid O."/>
            <person name="Brault B."/>
            <person name="Chen Z."/>
            <person name="Choquer M."/>
            <person name="Collemare J."/>
            <person name="Cotton P."/>
            <person name="Danchin E.G."/>
            <person name="Da Silva C."/>
            <person name="Gautier A."/>
            <person name="Giraud C."/>
            <person name="Giraud T."/>
            <person name="Gonzalez C."/>
            <person name="Grossetete S."/>
            <person name="Guldener U."/>
            <person name="Henrissat B."/>
            <person name="Howlett B.J."/>
            <person name="Kodira C."/>
            <person name="Kretschmer M."/>
            <person name="Lappartient A."/>
            <person name="Leroch M."/>
            <person name="Levis C."/>
            <person name="Mauceli E."/>
            <person name="Neuveglise C."/>
            <person name="Oeser B."/>
            <person name="Pearson M."/>
            <person name="Poulain J."/>
            <person name="Poussereau N."/>
            <person name="Quesneville H."/>
            <person name="Rascle C."/>
            <person name="Schumacher J."/>
            <person name="Segurens B."/>
            <person name="Sexton A."/>
            <person name="Silva E."/>
            <person name="Sirven C."/>
            <person name="Soanes D.M."/>
            <person name="Talbot N.J."/>
            <person name="Templeton M."/>
            <person name="Yandava C."/>
            <person name="Yarden O."/>
            <person name="Zeng Q."/>
            <person name="Rollins J.A."/>
            <person name="Lebrun M.H."/>
            <person name="Dickman M."/>
        </authorList>
    </citation>
    <scope>NUCLEOTIDE SEQUENCE [LARGE SCALE GENOMIC DNA]</scope>
    <source>
        <strain evidence="3">T4</strain>
    </source>
</reference>
<dbReference type="AlphaFoldDB" id="G2XXH5"/>
<accession>G2XXH5</accession>
<keyword evidence="1" id="KW-0812">Transmembrane</keyword>